<dbReference type="Gene3D" id="3.40.30.10">
    <property type="entry name" value="Glutaredoxin"/>
    <property type="match status" value="1"/>
</dbReference>
<name>A0ABT5HV60_9CAUL</name>
<reference evidence="9 10" key="1">
    <citation type="submission" date="2023-01" db="EMBL/GenBank/DDBJ databases">
        <title>Novel species of the genus Asticcacaulis isolated from rivers.</title>
        <authorList>
            <person name="Lu H."/>
        </authorList>
    </citation>
    <scope>NUCLEOTIDE SEQUENCE [LARGE SCALE GENOMIC DNA]</scope>
    <source>
        <strain evidence="9 10">BYS171W</strain>
    </source>
</reference>
<dbReference type="Proteomes" id="UP001214854">
    <property type="component" value="Unassembled WGS sequence"/>
</dbReference>
<evidence type="ECO:0000259" key="8">
    <source>
        <dbReference type="PROSITE" id="PS51352"/>
    </source>
</evidence>
<organism evidence="9 10">
    <name type="scientific">Asticcacaulis aquaticus</name>
    <dbReference type="NCBI Taxonomy" id="2984212"/>
    <lineage>
        <taxon>Bacteria</taxon>
        <taxon>Pseudomonadati</taxon>
        <taxon>Pseudomonadota</taxon>
        <taxon>Alphaproteobacteria</taxon>
        <taxon>Caulobacterales</taxon>
        <taxon>Caulobacteraceae</taxon>
        <taxon>Asticcacaulis</taxon>
    </lineage>
</organism>
<dbReference type="PANTHER" id="PTHR13887">
    <property type="entry name" value="GLUTATHIONE S-TRANSFERASE KAPPA"/>
    <property type="match status" value="1"/>
</dbReference>
<keyword evidence="6" id="KW-0676">Redox-active center</keyword>
<accession>A0ABT5HV60</accession>
<keyword evidence="5" id="KW-1015">Disulfide bond</keyword>
<dbReference type="PROSITE" id="PS51257">
    <property type="entry name" value="PROKAR_LIPOPROTEIN"/>
    <property type="match status" value="1"/>
</dbReference>
<gene>
    <name evidence="9" type="ORF">PQU92_11845</name>
</gene>
<dbReference type="RefSeq" id="WP_272748431.1">
    <property type="nucleotide sequence ID" value="NZ_JAQQKX010000009.1"/>
</dbReference>
<evidence type="ECO:0000256" key="2">
    <source>
        <dbReference type="ARBA" id="ARBA00005791"/>
    </source>
</evidence>
<keyword evidence="4" id="KW-0560">Oxidoreductase</keyword>
<evidence type="ECO:0000256" key="5">
    <source>
        <dbReference type="ARBA" id="ARBA00023157"/>
    </source>
</evidence>
<dbReference type="SUPFAM" id="SSF52833">
    <property type="entry name" value="Thioredoxin-like"/>
    <property type="match status" value="1"/>
</dbReference>
<feature type="chain" id="PRO_5046350821" evidence="7">
    <location>
        <begin position="24"/>
        <end position="214"/>
    </location>
</feature>
<comment type="caution">
    <text evidence="9">The sequence shown here is derived from an EMBL/GenBank/DDBJ whole genome shotgun (WGS) entry which is preliminary data.</text>
</comment>
<keyword evidence="10" id="KW-1185">Reference proteome</keyword>
<dbReference type="InterPro" id="IPR012336">
    <property type="entry name" value="Thioredoxin-like_fold"/>
</dbReference>
<evidence type="ECO:0000256" key="1">
    <source>
        <dbReference type="ARBA" id="ARBA00003565"/>
    </source>
</evidence>
<dbReference type="Pfam" id="PF13462">
    <property type="entry name" value="Thioredoxin_4"/>
    <property type="match status" value="1"/>
</dbReference>
<evidence type="ECO:0000313" key="9">
    <source>
        <dbReference type="EMBL" id="MDC7683972.1"/>
    </source>
</evidence>
<evidence type="ECO:0000256" key="4">
    <source>
        <dbReference type="ARBA" id="ARBA00023002"/>
    </source>
</evidence>
<evidence type="ECO:0000313" key="10">
    <source>
        <dbReference type="Proteomes" id="UP001214854"/>
    </source>
</evidence>
<dbReference type="InterPro" id="IPR036249">
    <property type="entry name" value="Thioredoxin-like_sf"/>
</dbReference>
<keyword evidence="3 7" id="KW-0732">Signal</keyword>
<comment type="similarity">
    <text evidence="2">Belongs to the thioredoxin family. DsbA subfamily.</text>
</comment>
<sequence length="214" mass="22418">MTTLIVRRSALTGLMGLTALSLAACGQSGPTGKISVDEITAGKADAPVTVVEYASVACPICAQVNETITPALMKKYVETGKVRYVYRPMMTGNAAVAAAGHMLANCVAKDKALTVVDAIMRAQPEMDQGGAPEQYANARPVLLRIAQSTGMNETQFNACVTDPDGLSKLNDLNQDALSAGVTGTPTFMVNGKTVQITRNDASELEAAIEPLLKK</sequence>
<comment type="function">
    <text evidence="1">May be required for disulfide bond formation in some proteins.</text>
</comment>
<dbReference type="InterPro" id="IPR013766">
    <property type="entry name" value="Thioredoxin_domain"/>
</dbReference>
<feature type="signal peptide" evidence="7">
    <location>
        <begin position="1"/>
        <end position="23"/>
    </location>
</feature>
<dbReference type="EMBL" id="JAQQKX010000009">
    <property type="protein sequence ID" value="MDC7683972.1"/>
    <property type="molecule type" value="Genomic_DNA"/>
</dbReference>
<evidence type="ECO:0000256" key="7">
    <source>
        <dbReference type="SAM" id="SignalP"/>
    </source>
</evidence>
<dbReference type="PANTHER" id="PTHR13887:SF14">
    <property type="entry name" value="DISULFIDE BOND FORMATION PROTEIN D"/>
    <property type="match status" value="1"/>
</dbReference>
<proteinExistence type="inferred from homology"/>
<protein>
    <submittedName>
        <fullName evidence="9">Thioredoxin domain-containing protein</fullName>
    </submittedName>
</protein>
<feature type="domain" description="Thioredoxin" evidence="8">
    <location>
        <begin position="13"/>
        <end position="213"/>
    </location>
</feature>
<dbReference type="PROSITE" id="PS51352">
    <property type="entry name" value="THIOREDOXIN_2"/>
    <property type="match status" value="1"/>
</dbReference>
<evidence type="ECO:0000256" key="3">
    <source>
        <dbReference type="ARBA" id="ARBA00022729"/>
    </source>
</evidence>
<evidence type="ECO:0000256" key="6">
    <source>
        <dbReference type="ARBA" id="ARBA00023284"/>
    </source>
</evidence>